<keyword evidence="10 16" id="KW-0249">Electron transport</keyword>
<dbReference type="Proteomes" id="UP000321230">
    <property type="component" value="Unassembled WGS sequence"/>
</dbReference>
<proteinExistence type="inferred from homology"/>
<dbReference type="Gene3D" id="1.20.810.10">
    <property type="entry name" value="Cytochrome Bc1 Complex, Chain C"/>
    <property type="match status" value="1"/>
</dbReference>
<comment type="cofactor">
    <cofactor evidence="16">
        <name>heme b</name>
        <dbReference type="ChEBI" id="CHEBI:60344"/>
    </cofactor>
    <text evidence="16">Binds 2 heme groups non-covalently.</text>
</comment>
<feature type="transmembrane region" description="Helical" evidence="17">
    <location>
        <begin position="362"/>
        <end position="384"/>
    </location>
</feature>
<dbReference type="InterPro" id="IPR030689">
    <property type="entry name" value="Cytochrome_b"/>
</dbReference>
<dbReference type="PROSITE" id="PS51003">
    <property type="entry name" value="CYTB_CTER"/>
    <property type="match status" value="1"/>
</dbReference>
<dbReference type="InterPro" id="IPR027387">
    <property type="entry name" value="Cytb/b6-like_sf"/>
</dbReference>
<evidence type="ECO:0000256" key="3">
    <source>
        <dbReference type="ARBA" id="ARBA00011649"/>
    </source>
</evidence>
<name>A0A511B3L4_9PROT</name>
<comment type="function">
    <text evidence="1 16">Component of the ubiquinol-cytochrome c reductase complex (complex III or cytochrome b-c1 complex), which is a respiratory chain that generates an electrochemical potential coupled to ATP synthesis.</text>
</comment>
<comment type="subunit">
    <text evidence="3 16">The main subunits of complex b-c1 are: cytochrome b, cytochrome c1 and the Rieske protein.</text>
</comment>
<keyword evidence="11 17" id="KW-1133">Transmembrane helix</keyword>
<evidence type="ECO:0000259" key="18">
    <source>
        <dbReference type="PROSITE" id="PS51002"/>
    </source>
</evidence>
<accession>A0A511B3L4</accession>
<evidence type="ECO:0000256" key="1">
    <source>
        <dbReference type="ARBA" id="ARBA00002444"/>
    </source>
</evidence>
<gene>
    <name evidence="20" type="primary">petB</name>
    <name evidence="20" type="ORF">GWA01_18810</name>
</gene>
<evidence type="ECO:0000256" key="17">
    <source>
        <dbReference type="SAM" id="Phobius"/>
    </source>
</evidence>
<dbReference type="GO" id="GO:0022904">
    <property type="term" value="P:respiratory electron transport chain"/>
    <property type="evidence" value="ECO:0007669"/>
    <property type="project" value="InterPro"/>
</dbReference>
<evidence type="ECO:0000256" key="10">
    <source>
        <dbReference type="ARBA" id="ARBA00022982"/>
    </source>
</evidence>
<dbReference type="InterPro" id="IPR048259">
    <property type="entry name" value="Cytochrome_b_N_euk/bac"/>
</dbReference>
<feature type="transmembrane region" description="Helical" evidence="17">
    <location>
        <begin position="244"/>
        <end position="265"/>
    </location>
</feature>
<dbReference type="GO" id="GO:0016491">
    <property type="term" value="F:oxidoreductase activity"/>
    <property type="evidence" value="ECO:0007669"/>
    <property type="project" value="InterPro"/>
</dbReference>
<dbReference type="InterPro" id="IPR005798">
    <property type="entry name" value="Cyt_b/b6_C"/>
</dbReference>
<evidence type="ECO:0000313" key="20">
    <source>
        <dbReference type="EMBL" id="GEK94111.1"/>
    </source>
</evidence>
<keyword evidence="8 16" id="KW-0812">Transmembrane</keyword>
<dbReference type="InterPro" id="IPR005797">
    <property type="entry name" value="Cyt_b/b6_N"/>
</dbReference>
<dbReference type="CDD" id="cd00284">
    <property type="entry name" value="Cytochrome_b_N"/>
    <property type="match status" value="1"/>
</dbReference>
<evidence type="ECO:0000256" key="12">
    <source>
        <dbReference type="ARBA" id="ARBA00023004"/>
    </source>
</evidence>
<evidence type="ECO:0000256" key="4">
    <source>
        <dbReference type="ARBA" id="ARBA00013531"/>
    </source>
</evidence>
<evidence type="ECO:0000313" key="21">
    <source>
        <dbReference type="Proteomes" id="UP000321230"/>
    </source>
</evidence>
<dbReference type="GO" id="GO:0008121">
    <property type="term" value="F:quinol-cytochrome-c reductase activity"/>
    <property type="evidence" value="ECO:0007669"/>
    <property type="project" value="InterPro"/>
</dbReference>
<evidence type="ECO:0000256" key="11">
    <source>
        <dbReference type="ARBA" id="ARBA00022989"/>
    </source>
</evidence>
<evidence type="ECO:0000256" key="9">
    <source>
        <dbReference type="ARBA" id="ARBA00022723"/>
    </source>
</evidence>
<dbReference type="PANTHER" id="PTHR19271:SF16">
    <property type="entry name" value="CYTOCHROME B"/>
    <property type="match status" value="1"/>
</dbReference>
<feature type="transmembrane region" description="Helical" evidence="17">
    <location>
        <begin position="88"/>
        <end position="109"/>
    </location>
</feature>
<dbReference type="PANTHER" id="PTHR19271">
    <property type="entry name" value="CYTOCHROME B"/>
    <property type="match status" value="1"/>
</dbReference>
<evidence type="ECO:0000259" key="19">
    <source>
        <dbReference type="PROSITE" id="PS51003"/>
    </source>
</evidence>
<feature type="transmembrane region" description="Helical" evidence="17">
    <location>
        <begin position="303"/>
        <end position="322"/>
    </location>
</feature>
<evidence type="ECO:0000256" key="13">
    <source>
        <dbReference type="ARBA" id="ARBA00023136"/>
    </source>
</evidence>
<evidence type="ECO:0000256" key="6">
    <source>
        <dbReference type="ARBA" id="ARBA00022617"/>
    </source>
</evidence>
<keyword evidence="9 15" id="KW-0479">Metal-binding</keyword>
<keyword evidence="13 17" id="KW-0472">Membrane</keyword>
<feature type="transmembrane region" description="Helical" evidence="17">
    <location>
        <begin position="158"/>
        <end position="179"/>
    </location>
</feature>
<dbReference type="SUPFAM" id="SSF81342">
    <property type="entry name" value="Transmembrane di-heme cytochromes"/>
    <property type="match status" value="1"/>
</dbReference>
<evidence type="ECO:0000256" key="16">
    <source>
        <dbReference type="RuleBase" id="RU003385"/>
    </source>
</evidence>
<keyword evidence="5 16" id="KW-0813">Transport</keyword>
<dbReference type="PIRSF" id="PIRSF038885">
    <property type="entry name" value="COB"/>
    <property type="match status" value="1"/>
</dbReference>
<dbReference type="GO" id="GO:0045275">
    <property type="term" value="C:respiratory chain complex III"/>
    <property type="evidence" value="ECO:0007669"/>
    <property type="project" value="InterPro"/>
</dbReference>
<keyword evidence="12 15" id="KW-0408">Iron</keyword>
<feature type="binding site" evidence="14">
    <location>
        <position position="214"/>
    </location>
    <ligand>
        <name>a ubiquinone</name>
        <dbReference type="ChEBI" id="CHEBI:16389"/>
    </ligand>
</feature>
<feature type="domain" description="Cytochrome b/b6 C-terminal region profile" evidence="19">
    <location>
        <begin position="225"/>
        <end position="395"/>
    </location>
</feature>
<evidence type="ECO:0000256" key="15">
    <source>
        <dbReference type="PIRSR" id="PIRSR038885-2"/>
    </source>
</evidence>
<comment type="subcellular location">
    <subcellularLocation>
        <location evidence="2">Membrane</location>
        <topology evidence="2">Multi-pass membrane protein</topology>
    </subcellularLocation>
</comment>
<dbReference type="PROSITE" id="PS51002">
    <property type="entry name" value="CYTB_NTER"/>
    <property type="match status" value="1"/>
</dbReference>
<feature type="domain" description="Cytochrome b/b6 N-terminal region profile" evidence="18">
    <location>
        <begin position="11"/>
        <end position="222"/>
    </location>
</feature>
<evidence type="ECO:0000256" key="8">
    <source>
        <dbReference type="ARBA" id="ARBA00022692"/>
    </source>
</evidence>
<sequence length="401" mass="44360">MRSMTERPTHEAGWLEKRLPIVSVFRREYVDFPMPRNLNSLWSFGAFAMVALGLLVLSGIFLAINYTPTMADAFASIETIDRRVASGWLVRAIHMGGVSMLFATLYVHMGRSLYYGSYKTPRELIWLTGTGLLAMVMITAFAGYILPWGQMSYWGATVVINAVNAVPGIGHPLASWLLGGDGLGDVALHRFYVLHFVTAFSILGVIALHVASIHVSGSNNPTGVDPQGPDDTVPFHPYYTSKDGLGICLFLAVYAVLIFFLPNLLTLSDNYVMANPVVTPKDITPEWYFAPFYAILRAVPSRLGGLVLAAGSIAVLFAVPWLDRSPVRSARYRPLLKIALPVLFFSFFMLGMAGMHAPTAPWLWVSRLCVAYWYAYFLIMLPLLPKIEKTYPVPVALQGQN</sequence>
<comment type="similarity">
    <text evidence="16">Belongs to the cytochrome b family.</text>
</comment>
<feature type="binding site" description="axial binding residue" evidence="15">
    <location>
        <position position="209"/>
    </location>
    <ligand>
        <name>heme b</name>
        <dbReference type="ChEBI" id="CHEBI:60344"/>
        <label>b566</label>
    </ligand>
    <ligandPart>
        <name>Fe</name>
        <dbReference type="ChEBI" id="CHEBI:18248"/>
    </ligandPart>
</feature>
<keyword evidence="6 15" id="KW-0349">Heme</keyword>
<comment type="caution">
    <text evidence="20">The sequence shown here is derived from an EMBL/GenBank/DDBJ whole genome shotgun (WGS) entry which is preliminary data.</text>
</comment>
<organism evidence="20 21">
    <name type="scientific">Gluconobacter wancherniae NBRC 103581</name>
    <dbReference type="NCBI Taxonomy" id="656744"/>
    <lineage>
        <taxon>Bacteria</taxon>
        <taxon>Pseudomonadati</taxon>
        <taxon>Pseudomonadota</taxon>
        <taxon>Alphaproteobacteria</taxon>
        <taxon>Acetobacterales</taxon>
        <taxon>Acetobacteraceae</taxon>
        <taxon>Gluconobacter</taxon>
    </lineage>
</organism>
<evidence type="ECO:0000256" key="5">
    <source>
        <dbReference type="ARBA" id="ARBA00022448"/>
    </source>
</evidence>
<feature type="binding site" description="axial binding residue" evidence="15">
    <location>
        <position position="195"/>
    </location>
    <ligand>
        <name>heme b</name>
        <dbReference type="ChEBI" id="CHEBI:60344"/>
        <label>b562</label>
    </ligand>
    <ligandPart>
        <name>Fe</name>
        <dbReference type="ChEBI" id="CHEBI:18248"/>
    </ligandPart>
</feature>
<keyword evidence="7 16" id="KW-0679">Respiratory chain</keyword>
<feature type="transmembrane region" description="Helical" evidence="17">
    <location>
        <begin position="124"/>
        <end position="146"/>
    </location>
</feature>
<feature type="transmembrane region" description="Helical" evidence="17">
    <location>
        <begin position="41"/>
        <end position="67"/>
    </location>
</feature>
<keyword evidence="21" id="KW-1185">Reference proteome</keyword>
<evidence type="ECO:0000256" key="7">
    <source>
        <dbReference type="ARBA" id="ARBA00022660"/>
    </source>
</evidence>
<feature type="binding site" description="axial binding residue" evidence="15">
    <location>
        <position position="94"/>
    </location>
    <ligand>
        <name>heme b</name>
        <dbReference type="ChEBI" id="CHEBI:60344"/>
        <label>b562</label>
    </ligand>
    <ligandPart>
        <name>Fe</name>
        <dbReference type="ChEBI" id="CHEBI:18248"/>
    </ligandPart>
</feature>
<dbReference type="SUPFAM" id="SSF81648">
    <property type="entry name" value="a domain/subunit of cytochrome bc1 complex (Ubiquinol-cytochrome c reductase)"/>
    <property type="match status" value="1"/>
</dbReference>
<feature type="transmembrane region" description="Helical" evidence="17">
    <location>
        <begin position="334"/>
        <end position="356"/>
    </location>
</feature>
<dbReference type="InterPro" id="IPR036150">
    <property type="entry name" value="Cyt_b/b6_C_sf"/>
</dbReference>
<feature type="binding site" description="axial binding residue" evidence="15">
    <location>
        <position position="108"/>
    </location>
    <ligand>
        <name>heme b</name>
        <dbReference type="ChEBI" id="CHEBI:60344"/>
        <label>b566</label>
    </ligand>
    <ligandPart>
        <name>Fe</name>
        <dbReference type="ChEBI" id="CHEBI:18248"/>
    </ligandPart>
</feature>
<dbReference type="GO" id="GO:0046872">
    <property type="term" value="F:metal ion binding"/>
    <property type="evidence" value="ECO:0007669"/>
    <property type="project" value="UniProtKB-KW"/>
</dbReference>
<comment type="cofactor">
    <cofactor evidence="15">
        <name>heme</name>
        <dbReference type="ChEBI" id="CHEBI:30413"/>
    </cofactor>
    <text evidence="15">Binds 2 heme groups non-covalently.</text>
</comment>
<evidence type="ECO:0000256" key="2">
    <source>
        <dbReference type="ARBA" id="ARBA00004141"/>
    </source>
</evidence>
<dbReference type="EMBL" id="BJUZ01000002">
    <property type="protein sequence ID" value="GEK94111.1"/>
    <property type="molecule type" value="Genomic_DNA"/>
</dbReference>
<feature type="transmembrane region" description="Helical" evidence="17">
    <location>
        <begin position="191"/>
        <end position="211"/>
    </location>
</feature>
<dbReference type="Pfam" id="PF00032">
    <property type="entry name" value="Cytochrom_B_C"/>
    <property type="match status" value="1"/>
</dbReference>
<evidence type="ECO:0000256" key="14">
    <source>
        <dbReference type="PIRSR" id="PIRSR038885-1"/>
    </source>
</evidence>
<reference evidence="20 21" key="1">
    <citation type="submission" date="2019-07" db="EMBL/GenBank/DDBJ databases">
        <title>Whole genome shotgun sequence of Gluconobacter wancherniae NBRC 103581.</title>
        <authorList>
            <person name="Hosoyama A."/>
            <person name="Uohara A."/>
            <person name="Ohji S."/>
            <person name="Ichikawa N."/>
        </authorList>
    </citation>
    <scope>NUCLEOTIDE SEQUENCE [LARGE SCALE GENOMIC DNA]</scope>
    <source>
        <strain evidence="20 21">NBRC 103581</strain>
    </source>
</reference>
<dbReference type="AlphaFoldDB" id="A0A511B3L4"/>
<dbReference type="InterPro" id="IPR016174">
    <property type="entry name" value="Di-haem_cyt_TM"/>
</dbReference>
<dbReference type="Pfam" id="PF00033">
    <property type="entry name" value="Cytochrome_B"/>
    <property type="match status" value="1"/>
</dbReference>
<protein>
    <recommendedName>
        <fullName evidence="4 16">Cytochrome b</fullName>
    </recommendedName>
</protein>